<feature type="domain" description="AAA+ ATPase" evidence="1">
    <location>
        <begin position="116"/>
        <end position="268"/>
    </location>
</feature>
<dbReference type="Proteomes" id="UP000002012">
    <property type="component" value="Chromosome"/>
</dbReference>
<accession>D4H2J2</accession>
<dbReference type="InterPro" id="IPR027417">
    <property type="entry name" value="P-loop_NTPase"/>
</dbReference>
<dbReference type="EMBL" id="CP001968">
    <property type="protein sequence ID" value="ADD67053.1"/>
    <property type="molecule type" value="Genomic_DNA"/>
</dbReference>
<evidence type="ECO:0000259" key="1">
    <source>
        <dbReference type="SMART" id="SM00382"/>
    </source>
</evidence>
<dbReference type="STRING" id="522772.Dacet_0251"/>
<evidence type="ECO:0000313" key="3">
    <source>
        <dbReference type="Proteomes" id="UP000002012"/>
    </source>
</evidence>
<dbReference type="InterPro" id="IPR049945">
    <property type="entry name" value="AAA_22"/>
</dbReference>
<reference evidence="2 3" key="1">
    <citation type="journal article" date="2010" name="Stand. Genomic Sci.">
        <title>Complete genome sequence of Denitrovibrio acetiphilus type strain (N2460).</title>
        <authorList>
            <person name="Kiss H."/>
            <person name="Lang E."/>
            <person name="Lapidus A."/>
            <person name="Copeland A."/>
            <person name="Nolan M."/>
            <person name="Glavina Del Rio T."/>
            <person name="Chen F."/>
            <person name="Lucas S."/>
            <person name="Tice H."/>
            <person name="Cheng J.F."/>
            <person name="Han C."/>
            <person name="Goodwin L."/>
            <person name="Pitluck S."/>
            <person name="Liolios K."/>
            <person name="Pati A."/>
            <person name="Ivanova N."/>
            <person name="Mavromatis K."/>
            <person name="Chen A."/>
            <person name="Palaniappan K."/>
            <person name="Land M."/>
            <person name="Hauser L."/>
            <person name="Chang Y.J."/>
            <person name="Jeffries C.D."/>
            <person name="Detter J.C."/>
            <person name="Brettin T."/>
            <person name="Spring S."/>
            <person name="Rohde M."/>
            <person name="Goker M."/>
            <person name="Woyke T."/>
            <person name="Bristow J."/>
            <person name="Eisen J.A."/>
            <person name="Markowitz V."/>
            <person name="Hugenholtz P."/>
            <person name="Kyrpides N.C."/>
            <person name="Klenk H.P."/>
        </authorList>
    </citation>
    <scope>NUCLEOTIDE SEQUENCE [LARGE SCALE GENOMIC DNA]</scope>
    <source>
        <strain evidence="3">DSM 12809 / NBRC 114555 / N2460</strain>
    </source>
</reference>
<keyword evidence="3" id="KW-1185">Reference proteome</keyword>
<dbReference type="InterPro" id="IPR003593">
    <property type="entry name" value="AAA+_ATPase"/>
</dbReference>
<dbReference type="AlphaFoldDB" id="D4H2J2"/>
<name>D4H2J2_DENA2</name>
<dbReference type="SUPFAM" id="SSF52540">
    <property type="entry name" value="P-loop containing nucleoside triphosphate hydrolases"/>
    <property type="match status" value="1"/>
</dbReference>
<dbReference type="Gene3D" id="3.40.50.300">
    <property type="entry name" value="P-loop containing nucleotide triphosphate hydrolases"/>
    <property type="match status" value="1"/>
</dbReference>
<evidence type="ECO:0000313" key="2">
    <source>
        <dbReference type="EMBL" id="ADD67053.1"/>
    </source>
</evidence>
<sequence>MIKFKKAKYKKQIPTQYRGNPLIEALPPIKDGDTLTLEMLKEPYYKKDEINQPPEIKQYSLNKIFAYFHPLDMHIEYAYKIDMMIREGYVGRNPREKINPALSAENPLDNSTDYDSVRSTAFVGISGIGKTTATKRILGLYDQVILHDRPDNCLQVVWLKIECPHDGSLKQLCISFFLEMDKILKTDYHAKYAKPRNSIEEMLAMMTKVASIHHLGILIIDEIQNLSEAKSGGAEKMLNFFVSLNNTISVPTLLIGTLKAKKLFQKDLRQGRRLDGKGGMVWERLEYDELWDVFVEGFWEYCWVKNQPELTEDILETLYKESQGIIDAAMKIYALAQHSAIMDGSETITKESIKIAAKKGLVYMRPMLDALKSGNIEEIIQYSDIIPMSFDEIKSKYFSTTAILRRNIKQEENEKAEFDEKVYKAINSLVADGIDYDLAEPVVEEIAKKNPRLIATELSYKALSRINKKTKKPDKTTYSEDIIQLSLYKEAKESERTVYSLFTENGITLNPLGDFKLGKDA</sequence>
<dbReference type="SMART" id="SM00382">
    <property type="entry name" value="AAA"/>
    <property type="match status" value="1"/>
</dbReference>
<gene>
    <name evidence="2" type="ordered locus">Dacet_0251</name>
</gene>
<dbReference type="KEGG" id="dap:Dacet_0251"/>
<dbReference type="eggNOG" id="COG1474">
    <property type="taxonomic scope" value="Bacteria"/>
</dbReference>
<dbReference type="HOGENOM" id="CLU_036574_1_0_0"/>
<proteinExistence type="predicted"/>
<organism evidence="2 3">
    <name type="scientific">Denitrovibrio acetiphilus (strain DSM 12809 / NBRC 114555 / N2460)</name>
    <dbReference type="NCBI Taxonomy" id="522772"/>
    <lineage>
        <taxon>Bacteria</taxon>
        <taxon>Pseudomonadati</taxon>
        <taxon>Deferribacterota</taxon>
        <taxon>Deferribacteres</taxon>
        <taxon>Deferribacterales</taxon>
        <taxon>Geovibrionaceae</taxon>
        <taxon>Denitrovibrio</taxon>
    </lineage>
</organism>
<dbReference type="OrthoDB" id="5593847at2"/>
<dbReference type="PaxDb" id="522772-Dacet_0251"/>
<dbReference type="RefSeq" id="WP_013009598.1">
    <property type="nucleotide sequence ID" value="NC_013943.1"/>
</dbReference>
<dbReference type="GO" id="GO:0016887">
    <property type="term" value="F:ATP hydrolysis activity"/>
    <property type="evidence" value="ECO:0007669"/>
    <property type="project" value="InterPro"/>
</dbReference>
<dbReference type="InParanoid" id="D4H2J2"/>
<protein>
    <submittedName>
        <fullName evidence="2">Transposon Tn7 transposition protein TnsC</fullName>
    </submittedName>
</protein>
<dbReference type="Pfam" id="PF13401">
    <property type="entry name" value="AAA_22"/>
    <property type="match status" value="1"/>
</dbReference>